<protein>
    <recommendedName>
        <fullName evidence="5">MYXO-CTERM domain-containing protein</fullName>
    </recommendedName>
</protein>
<feature type="signal peptide" evidence="2">
    <location>
        <begin position="1"/>
        <end position="23"/>
    </location>
</feature>
<sequence>MNKFSKAALIALFCMTSPLVAHAQVDTPDVGDSTNMGNTTDDATNYGTNNTTGTGASGTTDMGNTSDDSTTGSGTDDATMGTGAGTGDTNTTTGSGNNTAVADESYARDDNSFPWGILGLLGLAGLAGRSRHDDRRDARTTARP</sequence>
<evidence type="ECO:0008006" key="5">
    <source>
        <dbReference type="Google" id="ProtNLM"/>
    </source>
</evidence>
<evidence type="ECO:0000256" key="2">
    <source>
        <dbReference type="SAM" id="SignalP"/>
    </source>
</evidence>
<dbReference type="Proteomes" id="UP000321306">
    <property type="component" value="Unassembled WGS sequence"/>
</dbReference>
<proteinExistence type="predicted"/>
<evidence type="ECO:0000256" key="1">
    <source>
        <dbReference type="SAM" id="MobiDB-lite"/>
    </source>
</evidence>
<name>A0A511N5K2_DEIC1</name>
<dbReference type="EMBL" id="BJXB01000015">
    <property type="protein sequence ID" value="GEM47706.1"/>
    <property type="molecule type" value="Genomic_DNA"/>
</dbReference>
<keyword evidence="4" id="KW-1185">Reference proteome</keyword>
<reference evidence="3 4" key="1">
    <citation type="submission" date="2019-07" db="EMBL/GenBank/DDBJ databases">
        <title>Whole genome shotgun sequence of Deinococcus cellulosilyticus NBRC 106333.</title>
        <authorList>
            <person name="Hosoyama A."/>
            <person name="Uohara A."/>
            <person name="Ohji S."/>
            <person name="Ichikawa N."/>
        </authorList>
    </citation>
    <scope>NUCLEOTIDE SEQUENCE [LARGE SCALE GENOMIC DNA]</scope>
    <source>
        <strain evidence="3 4">NBRC 106333</strain>
    </source>
</reference>
<dbReference type="AlphaFoldDB" id="A0A511N5K2"/>
<comment type="caution">
    <text evidence="3">The sequence shown here is derived from an EMBL/GenBank/DDBJ whole genome shotgun (WGS) entry which is preliminary data.</text>
</comment>
<organism evidence="3 4">
    <name type="scientific">Deinococcus cellulosilyticus (strain DSM 18568 / NBRC 106333 / KACC 11606 / 5516J-15)</name>
    <dbReference type="NCBI Taxonomy" id="1223518"/>
    <lineage>
        <taxon>Bacteria</taxon>
        <taxon>Thermotogati</taxon>
        <taxon>Deinococcota</taxon>
        <taxon>Deinococci</taxon>
        <taxon>Deinococcales</taxon>
        <taxon>Deinococcaceae</taxon>
        <taxon>Deinococcus</taxon>
    </lineage>
</organism>
<feature type="compositionally biased region" description="Low complexity" evidence="1">
    <location>
        <begin position="37"/>
        <end position="99"/>
    </location>
</feature>
<evidence type="ECO:0000313" key="4">
    <source>
        <dbReference type="Proteomes" id="UP000321306"/>
    </source>
</evidence>
<keyword evidence="2" id="KW-0732">Signal</keyword>
<accession>A0A511N5K2</accession>
<evidence type="ECO:0000313" key="3">
    <source>
        <dbReference type="EMBL" id="GEM47706.1"/>
    </source>
</evidence>
<feature type="region of interest" description="Disordered" evidence="1">
    <location>
        <begin position="26"/>
        <end position="103"/>
    </location>
</feature>
<dbReference type="RefSeq" id="WP_146886178.1">
    <property type="nucleotide sequence ID" value="NZ_BJXB01000015.1"/>
</dbReference>
<gene>
    <name evidence="3" type="ORF">DC3_33410</name>
</gene>
<feature type="chain" id="PRO_5022068741" description="MYXO-CTERM domain-containing protein" evidence="2">
    <location>
        <begin position="24"/>
        <end position="144"/>
    </location>
</feature>